<dbReference type="Pfam" id="PF01079">
    <property type="entry name" value="Hint"/>
    <property type="match status" value="1"/>
</dbReference>
<evidence type="ECO:0000256" key="1">
    <source>
        <dbReference type="SAM" id="Phobius"/>
    </source>
</evidence>
<dbReference type="Proteomes" id="UP001642484">
    <property type="component" value="Unassembled WGS sequence"/>
</dbReference>
<evidence type="ECO:0000313" key="4">
    <source>
        <dbReference type="Proteomes" id="UP001642484"/>
    </source>
</evidence>
<evidence type="ECO:0000313" key="3">
    <source>
        <dbReference type="EMBL" id="CAK9107170.1"/>
    </source>
</evidence>
<accession>A0ABP0S483</accession>
<keyword evidence="1" id="KW-0812">Transmembrane</keyword>
<dbReference type="SMART" id="SM00306">
    <property type="entry name" value="HintN"/>
    <property type="match status" value="1"/>
</dbReference>
<evidence type="ECO:0000259" key="2">
    <source>
        <dbReference type="SMART" id="SM00306"/>
    </source>
</evidence>
<dbReference type="EMBL" id="CAXAMN010026943">
    <property type="protein sequence ID" value="CAK9107170.1"/>
    <property type="molecule type" value="Genomic_DNA"/>
</dbReference>
<reference evidence="3 4" key="1">
    <citation type="submission" date="2024-02" db="EMBL/GenBank/DDBJ databases">
        <authorList>
            <person name="Chen Y."/>
            <person name="Shah S."/>
            <person name="Dougan E. K."/>
            <person name="Thang M."/>
            <person name="Chan C."/>
        </authorList>
    </citation>
    <scope>NUCLEOTIDE SEQUENCE [LARGE SCALE GENOMIC DNA]</scope>
</reference>
<name>A0ABP0S483_9DINO</name>
<dbReference type="PANTHER" id="PTHR46706:SF12">
    <property type="entry name" value="PROTEIN QUA-1-RELATED"/>
    <property type="match status" value="1"/>
</dbReference>
<dbReference type="InterPro" id="IPR003587">
    <property type="entry name" value="Hint_dom_N"/>
</dbReference>
<dbReference type="CDD" id="cd00081">
    <property type="entry name" value="Hint"/>
    <property type="match status" value="1"/>
</dbReference>
<organism evidence="3 4">
    <name type="scientific">Durusdinium trenchii</name>
    <dbReference type="NCBI Taxonomy" id="1381693"/>
    <lineage>
        <taxon>Eukaryota</taxon>
        <taxon>Sar</taxon>
        <taxon>Alveolata</taxon>
        <taxon>Dinophyceae</taxon>
        <taxon>Suessiales</taxon>
        <taxon>Symbiodiniaceae</taxon>
        <taxon>Durusdinium</taxon>
    </lineage>
</organism>
<feature type="domain" description="Hint" evidence="2">
    <location>
        <begin position="194"/>
        <end position="306"/>
    </location>
</feature>
<dbReference type="PROSITE" id="PS50817">
    <property type="entry name" value="INTEIN_N_TER"/>
    <property type="match status" value="1"/>
</dbReference>
<dbReference type="InterPro" id="IPR036844">
    <property type="entry name" value="Hint_dom_sf"/>
</dbReference>
<protein>
    <recommendedName>
        <fullName evidence="2">Hint domain-containing protein</fullName>
    </recommendedName>
</protein>
<sequence length="434" mass="46438">MPQLRFSVVPQGKGFSALSLHLDRTEELDEAVSGKGQGYVLNHKEATCCEGKARSYEIGVSAAAGIAIGTSAVGFEGYNKWSGDGKHCEFKYGQLQEVCGGLALGLGIDMTVANGWWKDADSTKGQSSFAGATLCFGICFGGEYVVDTSFSQIGWVISSGLGFGGDISAGHCNAWTLWEQKAWQWNLQGKCPAGGCFPSDAQVTTPSGVKTMRELKAGDRVLTADSKGKLIFDEVYFFGHAEEKLAPYVKLQLQRLQSSSAAPESLELSPDHYVHVCLESGTCELTKAKTMYASDVTVGNHVWLCTLDVGSCELGEVISTSMVPRMGLYNPFTLSGNIVVNGVLASAHSSWFLDGLFSAKLRGFLPSIYQTILLPGRCLYGIFGSRAADWLGVNNPQWAQGASQWPAVLAVFGPIPILLCAGLLALRRSHSKLG</sequence>
<keyword evidence="1" id="KW-0472">Membrane</keyword>
<dbReference type="Gene3D" id="2.170.16.10">
    <property type="entry name" value="Hedgehog/Intein (Hint) domain"/>
    <property type="match status" value="1"/>
</dbReference>
<keyword evidence="1" id="KW-1133">Transmembrane helix</keyword>
<comment type="caution">
    <text evidence="3">The sequence shown here is derived from an EMBL/GenBank/DDBJ whole genome shotgun (WGS) entry which is preliminary data.</text>
</comment>
<proteinExistence type="predicted"/>
<dbReference type="InterPro" id="IPR006141">
    <property type="entry name" value="Intein_N"/>
</dbReference>
<gene>
    <name evidence="3" type="ORF">CCMP2556_LOCUS50045</name>
</gene>
<dbReference type="SUPFAM" id="SSF51294">
    <property type="entry name" value="Hedgehog/intein (Hint) domain"/>
    <property type="match status" value="1"/>
</dbReference>
<dbReference type="InterPro" id="IPR052140">
    <property type="entry name" value="Dev_Signal_Hedgehog-like"/>
</dbReference>
<dbReference type="PANTHER" id="PTHR46706">
    <property type="entry name" value="PROTEIN QUA-1-RELATED"/>
    <property type="match status" value="1"/>
</dbReference>
<feature type="transmembrane region" description="Helical" evidence="1">
    <location>
        <begin position="405"/>
        <end position="426"/>
    </location>
</feature>
<keyword evidence="4" id="KW-1185">Reference proteome</keyword>
<dbReference type="InterPro" id="IPR001767">
    <property type="entry name" value="Hedgehog_Hint"/>
</dbReference>